<name>A0A3M6A8W1_PSESS</name>
<accession>A0A3M6A8W1</accession>
<dbReference type="EMBL" id="RBUO01000273">
    <property type="protein sequence ID" value="RMV15700.1"/>
    <property type="molecule type" value="Genomic_DNA"/>
</dbReference>
<protein>
    <submittedName>
        <fullName evidence="2">Uncharacterized protein</fullName>
    </submittedName>
</protein>
<evidence type="ECO:0000313" key="2">
    <source>
        <dbReference type="EMBL" id="RMV15700.1"/>
    </source>
</evidence>
<feature type="compositionally biased region" description="Pro residues" evidence="1">
    <location>
        <begin position="127"/>
        <end position="137"/>
    </location>
</feature>
<dbReference type="AlphaFoldDB" id="A0A3M6A8W1"/>
<dbReference type="Proteomes" id="UP000272241">
    <property type="component" value="Unassembled WGS sequence"/>
</dbReference>
<reference evidence="2 3" key="1">
    <citation type="submission" date="2018-08" db="EMBL/GenBank/DDBJ databases">
        <title>Recombination of ecologically and evolutionarily significant loci maintains genetic cohesion in the Pseudomonas syringae species complex.</title>
        <authorList>
            <person name="Dillon M."/>
            <person name="Thakur S."/>
            <person name="Almeida R.N.D."/>
            <person name="Weir B.S."/>
            <person name="Guttman D.S."/>
        </authorList>
    </citation>
    <scope>NUCLEOTIDE SEQUENCE [LARGE SCALE GENOMIC DNA]</scope>
    <source>
        <strain evidence="2 3">ICMP 11895</strain>
    </source>
</reference>
<feature type="compositionally biased region" description="Polar residues" evidence="1">
    <location>
        <begin position="153"/>
        <end position="163"/>
    </location>
</feature>
<feature type="region of interest" description="Disordered" evidence="1">
    <location>
        <begin position="106"/>
        <end position="174"/>
    </location>
</feature>
<evidence type="ECO:0000313" key="3">
    <source>
        <dbReference type="Proteomes" id="UP000272241"/>
    </source>
</evidence>
<gene>
    <name evidence="2" type="ORF">ALP15_102633</name>
</gene>
<proteinExistence type="predicted"/>
<organism evidence="2 3">
    <name type="scientific">Pseudomonas savastanoi</name>
    <name type="common">Pseudomonas syringae pv. savastanoi</name>
    <dbReference type="NCBI Taxonomy" id="29438"/>
    <lineage>
        <taxon>Bacteria</taxon>
        <taxon>Pseudomonadati</taxon>
        <taxon>Pseudomonadota</taxon>
        <taxon>Gammaproteobacteria</taxon>
        <taxon>Pseudomonadales</taxon>
        <taxon>Pseudomonadaceae</taxon>
        <taxon>Pseudomonas</taxon>
    </lineage>
</organism>
<comment type="caution">
    <text evidence="2">The sequence shown here is derived from an EMBL/GenBank/DDBJ whole genome shotgun (WGS) entry which is preliminary data.</text>
</comment>
<feature type="compositionally biased region" description="Polar residues" evidence="1">
    <location>
        <begin position="106"/>
        <end position="124"/>
    </location>
</feature>
<evidence type="ECO:0000256" key="1">
    <source>
        <dbReference type="SAM" id="MobiDB-lite"/>
    </source>
</evidence>
<sequence>MNSASFGLVRIPNSYSTYTNTNTSVSKSFVPREGQESVPDLPSGFERFTQDQRDKAMIALLRVAPDLRKPLLDQWQHRCKSGSVKNPFGYLLSCTQKALSGEFNTQWQAPSASTQPIQSGGQSRSPSAPPDPPPQAPIPATTITSPRERDAASLTTGRNSMLSIKQMVRPRTQG</sequence>